<dbReference type="InterPro" id="IPR039894">
    <property type="entry name" value="Pus10-like"/>
</dbReference>
<protein>
    <recommendedName>
        <fullName evidence="2">tRNA pseudouridine(55) synthase</fullName>
        <ecNumber evidence="2">5.4.99.25</ecNumber>
    </recommendedName>
    <alternativeName>
        <fullName evidence="7">tRNA pseudouridine 55 synthase</fullName>
    </alternativeName>
    <alternativeName>
        <fullName evidence="5">tRNA pseudouridylate synthase</fullName>
    </alternativeName>
    <alternativeName>
        <fullName evidence="6">tRNA-uridine isomerase</fullName>
    </alternativeName>
</protein>
<reference evidence="11" key="1">
    <citation type="submission" date="2021-02" db="EMBL/GenBank/DDBJ databases">
        <authorList>
            <person name="Nowell W R."/>
        </authorList>
    </citation>
    <scope>NUCLEOTIDE SEQUENCE</scope>
</reference>
<evidence type="ECO:0000313" key="12">
    <source>
        <dbReference type="Proteomes" id="UP000663828"/>
    </source>
</evidence>
<comment type="caution">
    <text evidence="11">The sequence shown here is derived from an EMBL/GenBank/DDBJ whole genome shotgun (WGS) entry which is preliminary data.</text>
</comment>
<dbReference type="EMBL" id="CAJNOR010000437">
    <property type="protein sequence ID" value="CAF0914305.1"/>
    <property type="molecule type" value="Genomic_DNA"/>
</dbReference>
<evidence type="ECO:0000259" key="8">
    <source>
        <dbReference type="Pfam" id="PF21237"/>
    </source>
</evidence>
<keyword evidence="3" id="KW-0819">tRNA processing</keyword>
<evidence type="ECO:0000256" key="2">
    <source>
        <dbReference type="ARBA" id="ARBA00012787"/>
    </source>
</evidence>
<dbReference type="GO" id="GO:0003723">
    <property type="term" value="F:RNA binding"/>
    <property type="evidence" value="ECO:0007669"/>
    <property type="project" value="InterPro"/>
</dbReference>
<dbReference type="InterPro" id="IPR020103">
    <property type="entry name" value="PsdUridine_synth_cat_dom_sf"/>
</dbReference>
<dbReference type="SUPFAM" id="SSF55120">
    <property type="entry name" value="Pseudouridine synthase"/>
    <property type="match status" value="1"/>
</dbReference>
<gene>
    <name evidence="10" type="ORF">EDS130_LOCUS8733</name>
    <name evidence="11" type="ORF">XAT740_LOCUS8696</name>
</gene>
<organism evidence="11 12">
    <name type="scientific">Adineta ricciae</name>
    <name type="common">Rotifer</name>
    <dbReference type="NCBI Taxonomy" id="249248"/>
    <lineage>
        <taxon>Eukaryota</taxon>
        <taxon>Metazoa</taxon>
        <taxon>Spiralia</taxon>
        <taxon>Gnathifera</taxon>
        <taxon>Rotifera</taxon>
        <taxon>Eurotatoria</taxon>
        <taxon>Bdelloidea</taxon>
        <taxon>Adinetida</taxon>
        <taxon>Adinetidae</taxon>
        <taxon>Adineta</taxon>
    </lineage>
</organism>
<dbReference type="Gene3D" id="3.30.70.2510">
    <property type="match status" value="1"/>
</dbReference>
<dbReference type="OrthoDB" id="271937at2759"/>
<dbReference type="NCBIfam" id="TIGR01213">
    <property type="entry name" value="pseudo_Pus10arc"/>
    <property type="match status" value="1"/>
</dbReference>
<dbReference type="Gene3D" id="3.30.70.3190">
    <property type="match status" value="1"/>
</dbReference>
<dbReference type="Proteomes" id="UP000663828">
    <property type="component" value="Unassembled WGS sequence"/>
</dbReference>
<dbReference type="EC" id="5.4.99.25" evidence="2"/>
<proteinExistence type="inferred from homology"/>
<dbReference type="AlphaFoldDB" id="A0A814AJ27"/>
<comment type="similarity">
    <text evidence="1">Belongs to the pseudouridine synthase Pus10 family.</text>
</comment>
<dbReference type="InterPro" id="IPR048742">
    <property type="entry name" value="Pus10_N_euk"/>
</dbReference>
<keyword evidence="4" id="KW-0413">Isomerase</keyword>
<dbReference type="Pfam" id="PF21237">
    <property type="entry name" value="Pus10_N_euk"/>
    <property type="match status" value="1"/>
</dbReference>
<feature type="domain" description="Pus10 N-terminal eukaryotes" evidence="8">
    <location>
        <begin position="69"/>
        <end position="234"/>
    </location>
</feature>
<keyword evidence="12" id="KW-1185">Reference proteome</keyword>
<evidence type="ECO:0000256" key="6">
    <source>
        <dbReference type="ARBA" id="ARBA00079393"/>
    </source>
</evidence>
<evidence type="ECO:0000313" key="10">
    <source>
        <dbReference type="EMBL" id="CAF0879848.1"/>
    </source>
</evidence>
<name>A0A814AJ27_ADIRI</name>
<dbReference type="EMBL" id="CAJNOJ010000028">
    <property type="protein sequence ID" value="CAF0879848.1"/>
    <property type="molecule type" value="Genomic_DNA"/>
</dbReference>
<dbReference type="PANTHER" id="PTHR21568">
    <property type="entry name" value="TRNA PSEUDOURIDINE SYNTHASE PUS10"/>
    <property type="match status" value="1"/>
</dbReference>
<feature type="domain" description="Pus10-like C-terminal" evidence="9">
    <location>
        <begin position="243"/>
        <end position="475"/>
    </location>
</feature>
<dbReference type="Pfam" id="PF21238">
    <property type="entry name" value="Pus10_C"/>
    <property type="match status" value="1"/>
</dbReference>
<dbReference type="PANTHER" id="PTHR21568:SF0">
    <property type="entry name" value="TRNA PSEUDOURIDINE SYNTHASE PUS10"/>
    <property type="match status" value="1"/>
</dbReference>
<dbReference type="InterPro" id="IPR048741">
    <property type="entry name" value="Pus10-like_C"/>
</dbReference>
<evidence type="ECO:0000256" key="3">
    <source>
        <dbReference type="ARBA" id="ARBA00022694"/>
    </source>
</evidence>
<evidence type="ECO:0000259" key="9">
    <source>
        <dbReference type="Pfam" id="PF21238"/>
    </source>
</evidence>
<dbReference type="GO" id="GO:0160148">
    <property type="term" value="F:tRNA pseudouridine(55) synthase activity"/>
    <property type="evidence" value="ECO:0007669"/>
    <property type="project" value="UniProtKB-EC"/>
</dbReference>
<dbReference type="GO" id="GO:0031119">
    <property type="term" value="P:tRNA pseudouridine synthesis"/>
    <property type="evidence" value="ECO:0007669"/>
    <property type="project" value="TreeGrafter"/>
</dbReference>
<sequence>MTTNSIMATNAYRLFVNRLCRSCPMKEQCSLFKNFIEQQERNSLESTPLNHSDVQTIDNHLTVSSSQHCFLCLDVLHRYTSDEFIQQIKQTAQSTTSDFQSFCCNLTLPLNLFIRHAYLLKFLNKYVGECNEKDLPIIKDQWRNVMIDRLEEALERPYQIESPFEINITFDFSGEAEELNFLRRFRYADNPKLQKSNANEAFTRQAVTSVLNNITFDDFEQYYKPVINGKTSCTISAQHDSVYIAGRYNKYSRTLSQTPWIIDGIRKADTSVEELIALPISKLISAKHYVFLSSGREDVDVRTLGRGRPFVIEFRQPSRILYQPEEFHAVQNEINTSTKDVRVRDLQQVSKEDSNQIKEGEEEKTKCYEALCYTDTQIDQEELDRRLASVANPLVIEQKTPIRVLHRRTVMTRQRSITELRATSIDAYHFRLRLTTQAGAYVKEFVHGDFGRTKPNLTVILDRFVDILELDVLAVNIDFPPTLEIENEQDNACDTNGK</sequence>
<evidence type="ECO:0000256" key="4">
    <source>
        <dbReference type="ARBA" id="ARBA00023235"/>
    </source>
</evidence>
<evidence type="ECO:0000256" key="1">
    <source>
        <dbReference type="ARBA" id="ARBA00009652"/>
    </source>
</evidence>
<accession>A0A814AJ27</accession>
<dbReference type="Proteomes" id="UP000663852">
    <property type="component" value="Unassembled WGS sequence"/>
</dbReference>
<evidence type="ECO:0000256" key="5">
    <source>
        <dbReference type="ARBA" id="ARBA00075270"/>
    </source>
</evidence>
<evidence type="ECO:0000313" key="11">
    <source>
        <dbReference type="EMBL" id="CAF0914305.1"/>
    </source>
</evidence>
<evidence type="ECO:0000256" key="7">
    <source>
        <dbReference type="ARBA" id="ARBA00083669"/>
    </source>
</evidence>
<dbReference type="FunFam" id="3.30.70.2510:FF:000001">
    <property type="entry name" value="tRNA pseudouridine synthase Pus10"/>
    <property type="match status" value="1"/>
</dbReference>
<dbReference type="FunFam" id="3.30.70.3190:FF:000001">
    <property type="entry name" value="tRNA pseudouridine synthase Pus10"/>
    <property type="match status" value="1"/>
</dbReference>